<evidence type="ECO:0000256" key="1">
    <source>
        <dbReference type="ARBA" id="ARBA00022723"/>
    </source>
</evidence>
<keyword evidence="2" id="KW-0862">Zinc</keyword>
<dbReference type="GO" id="GO:0000981">
    <property type="term" value="F:DNA-binding transcription factor activity, RNA polymerase II-specific"/>
    <property type="evidence" value="ECO:0007669"/>
    <property type="project" value="InterPro"/>
</dbReference>
<keyword evidence="1" id="KW-0479">Metal-binding</keyword>
<evidence type="ECO:0000256" key="3">
    <source>
        <dbReference type="ARBA" id="ARBA00023015"/>
    </source>
</evidence>
<feature type="compositionally biased region" description="Polar residues" evidence="9">
    <location>
        <begin position="645"/>
        <end position="654"/>
    </location>
</feature>
<evidence type="ECO:0000256" key="9">
    <source>
        <dbReference type="SAM" id="MobiDB-lite"/>
    </source>
</evidence>
<dbReference type="SMART" id="SM00066">
    <property type="entry name" value="GAL4"/>
    <property type="match status" value="1"/>
</dbReference>
<protein>
    <recommendedName>
        <fullName evidence="10">Zn(2)-C6 fungal-type domain-containing protein</fullName>
    </recommendedName>
</protein>
<feature type="compositionally biased region" description="Basic and acidic residues" evidence="9">
    <location>
        <begin position="146"/>
        <end position="158"/>
    </location>
</feature>
<feature type="compositionally biased region" description="Polar residues" evidence="9">
    <location>
        <begin position="613"/>
        <end position="631"/>
    </location>
</feature>
<keyword evidence="12" id="KW-1185">Reference proteome</keyword>
<feature type="domain" description="Zn(2)-C6 fungal-type" evidence="10">
    <location>
        <begin position="209"/>
        <end position="239"/>
    </location>
</feature>
<evidence type="ECO:0000256" key="6">
    <source>
        <dbReference type="ARBA" id="ARBA00023163"/>
    </source>
</evidence>
<dbReference type="GO" id="GO:0008270">
    <property type="term" value="F:zinc ion binding"/>
    <property type="evidence" value="ECO:0007669"/>
    <property type="project" value="InterPro"/>
</dbReference>
<evidence type="ECO:0000256" key="5">
    <source>
        <dbReference type="ARBA" id="ARBA00023159"/>
    </source>
</evidence>
<comment type="similarity">
    <text evidence="8">Belongs to the xlnR/xlr1 family.</text>
</comment>
<keyword evidence="3" id="KW-0805">Transcription regulation</keyword>
<sequence>MHALPFPSRLASPSHIIIVARPSTHAQPAPDTSPSPRLPGLLLYLSPSTTRRQTTPTIVWSLRLRVQNWMLAQMSHYPPPPQADQHHYNGLYPTSAGAQQPSLLEPAHQDQLQFSALNQPLYPKAEASNQLHSPSTQHMQQSLSHELQHHSSLDEQQHQQHLQHGQHAQHLQQPTPVTSHPTSNANHSQPPTQNSTPEQTQKTNRLRKACDSCSIRKVKCDETGPPCRACAALDIPCTFERPSRRRGPPNRHAEAVKRRRLEEAGGSPALSGHSSPTSPTHAAQALTALASHSSAPLSAESICPIETIDLLIDDFFTYIHPLCPFPHEPSFREAWKRREDLSNRSFLSLLASMIGALVASFPRKPRLHLKAQKRENLFPNHMSLVHRCQKVCAAARGPGYLESDSLNVYDAATSHFLALMGIYTFRWRLGRLYFGECLTILRTLGLHKSKGQPYTQLGTLPSAMGSHSSGSLDLMTENVDNITLEMGRRIFWTMFVNVKAMEQLGASFGELVIPPPTHTEPYPPLPAEVDDFCIYPTHTEAQPAGLVPMIAGFNANVRVYSSYNAVATMEVAWGIDSIVDWDRQKRVLHESLRRCKKAMTELPAELVVHNTGADAQQNGNNSGSYYTSISHAQPHFNRDPAHSLMSPTSRSSIEAPSPEDRRRSQYEIQKANIYASSLATRSYLVEKYWNLCEAYGRTRQNPRPSSATPDSPTAGIMSAGLDGIVPPTSGAFDAIEAEMREERESIVRDLLTVLSSIDQVNMEPSADSFTMKIRSIASTLLEVPDARKGQLASQAQEYLSAFLKVLTKLERVSPANSEERDANGSASGTAGDEDAELRIWADLRVYQEEFARAGGLLGLS</sequence>
<evidence type="ECO:0000256" key="7">
    <source>
        <dbReference type="ARBA" id="ARBA00023242"/>
    </source>
</evidence>
<keyword evidence="7" id="KW-0539">Nucleus</keyword>
<dbReference type="InterPro" id="IPR036864">
    <property type="entry name" value="Zn2-C6_fun-type_DNA-bd_sf"/>
</dbReference>
<dbReference type="PANTHER" id="PTHR47663:SF1">
    <property type="entry name" value="XYLANOLYTIC TRANSCRIPTIONAL ACTIVATOR XLNR-RELATED"/>
    <property type="match status" value="1"/>
</dbReference>
<feature type="compositionally biased region" description="Low complexity" evidence="9">
    <location>
        <begin position="159"/>
        <end position="173"/>
    </location>
</feature>
<evidence type="ECO:0000256" key="8">
    <source>
        <dbReference type="ARBA" id="ARBA00037990"/>
    </source>
</evidence>
<evidence type="ECO:0000313" key="11">
    <source>
        <dbReference type="EMBL" id="SMQ51995.1"/>
    </source>
</evidence>
<gene>
    <name evidence="11" type="ORF">ZT3D7_G7148</name>
</gene>
<dbReference type="GO" id="GO:0003677">
    <property type="term" value="F:DNA binding"/>
    <property type="evidence" value="ECO:0007669"/>
    <property type="project" value="UniProtKB-KW"/>
</dbReference>
<dbReference type="GO" id="GO:0006351">
    <property type="term" value="P:DNA-templated transcription"/>
    <property type="evidence" value="ECO:0007669"/>
    <property type="project" value="InterPro"/>
</dbReference>
<dbReference type="SUPFAM" id="SSF57701">
    <property type="entry name" value="Zn2/Cys6 DNA-binding domain"/>
    <property type="match status" value="1"/>
</dbReference>
<feature type="region of interest" description="Disordered" evidence="9">
    <location>
        <begin position="239"/>
        <end position="282"/>
    </location>
</feature>
<feature type="compositionally biased region" description="Polar residues" evidence="9">
    <location>
        <begin position="127"/>
        <end position="136"/>
    </location>
</feature>
<evidence type="ECO:0000313" key="12">
    <source>
        <dbReference type="Proteomes" id="UP000215127"/>
    </source>
</evidence>
<dbReference type="CDD" id="cd12148">
    <property type="entry name" value="fungal_TF_MHR"/>
    <property type="match status" value="1"/>
</dbReference>
<feature type="compositionally biased region" description="Basic and acidic residues" evidence="9">
    <location>
        <begin position="251"/>
        <end position="263"/>
    </location>
</feature>
<dbReference type="EMBL" id="LT853697">
    <property type="protein sequence ID" value="SMQ51995.1"/>
    <property type="molecule type" value="Genomic_DNA"/>
</dbReference>
<dbReference type="InterPro" id="IPR051439">
    <property type="entry name" value="XlnR/Xlr1"/>
</dbReference>
<dbReference type="PROSITE" id="PS50048">
    <property type="entry name" value="ZN2_CY6_FUNGAL_2"/>
    <property type="match status" value="1"/>
</dbReference>
<feature type="region of interest" description="Disordered" evidence="9">
    <location>
        <begin position="612"/>
        <end position="664"/>
    </location>
</feature>
<organism evidence="11 12">
    <name type="scientific">Zymoseptoria tritici (strain ST99CH_3D7)</name>
    <dbReference type="NCBI Taxonomy" id="1276538"/>
    <lineage>
        <taxon>Eukaryota</taxon>
        <taxon>Fungi</taxon>
        <taxon>Dikarya</taxon>
        <taxon>Ascomycota</taxon>
        <taxon>Pezizomycotina</taxon>
        <taxon>Dothideomycetes</taxon>
        <taxon>Dothideomycetidae</taxon>
        <taxon>Mycosphaerellales</taxon>
        <taxon>Mycosphaerellaceae</taxon>
        <taxon>Zymoseptoria</taxon>
    </lineage>
</organism>
<feature type="region of interest" description="Disordered" evidence="9">
    <location>
        <begin position="127"/>
        <end position="208"/>
    </location>
</feature>
<dbReference type="CDD" id="cd00067">
    <property type="entry name" value="GAL4"/>
    <property type="match status" value="1"/>
</dbReference>
<evidence type="ECO:0000256" key="2">
    <source>
        <dbReference type="ARBA" id="ARBA00022833"/>
    </source>
</evidence>
<dbReference type="PROSITE" id="PS00463">
    <property type="entry name" value="ZN2_CY6_FUNGAL_1"/>
    <property type="match status" value="1"/>
</dbReference>
<accession>A0A1X7RX97</accession>
<keyword evidence="6" id="KW-0804">Transcription</keyword>
<proteinExistence type="inferred from homology"/>
<dbReference type="Gene3D" id="4.10.240.10">
    <property type="entry name" value="Zn(2)-C6 fungal-type DNA-binding domain"/>
    <property type="match status" value="1"/>
</dbReference>
<dbReference type="InterPro" id="IPR007219">
    <property type="entry name" value="XnlR_reg_dom"/>
</dbReference>
<reference evidence="11 12" key="1">
    <citation type="submission" date="2016-06" db="EMBL/GenBank/DDBJ databases">
        <authorList>
            <person name="Kjaerup R.B."/>
            <person name="Dalgaard T.S."/>
            <person name="Juul-Madsen H.R."/>
        </authorList>
    </citation>
    <scope>NUCLEOTIDE SEQUENCE [LARGE SCALE GENOMIC DNA]</scope>
</reference>
<dbReference type="AlphaFoldDB" id="A0A1X7RX97"/>
<dbReference type="Pfam" id="PF00172">
    <property type="entry name" value="Zn_clus"/>
    <property type="match status" value="1"/>
</dbReference>
<dbReference type="InterPro" id="IPR001138">
    <property type="entry name" value="Zn2Cys6_DnaBD"/>
</dbReference>
<evidence type="ECO:0000256" key="4">
    <source>
        <dbReference type="ARBA" id="ARBA00023125"/>
    </source>
</evidence>
<keyword evidence="5" id="KW-0010">Activator</keyword>
<feature type="region of interest" description="Disordered" evidence="9">
    <location>
        <begin position="77"/>
        <end position="98"/>
    </location>
</feature>
<name>A0A1X7RX97_ZYMT9</name>
<keyword evidence="4" id="KW-0238">DNA-binding</keyword>
<feature type="compositionally biased region" description="Polar residues" evidence="9">
    <location>
        <begin position="174"/>
        <end position="203"/>
    </location>
</feature>
<dbReference type="Proteomes" id="UP000215127">
    <property type="component" value="Chromosome 6"/>
</dbReference>
<dbReference type="Pfam" id="PF04082">
    <property type="entry name" value="Fungal_trans"/>
    <property type="match status" value="1"/>
</dbReference>
<feature type="compositionally biased region" description="Polar residues" evidence="9">
    <location>
        <begin position="272"/>
        <end position="281"/>
    </location>
</feature>
<evidence type="ECO:0000259" key="10">
    <source>
        <dbReference type="PROSITE" id="PS50048"/>
    </source>
</evidence>
<dbReference type="STRING" id="1276538.A0A1X7RX97"/>
<dbReference type="PANTHER" id="PTHR47663">
    <property type="entry name" value="XYLANOLYTIC TRANSCRIPTIONAL ACTIVATOR XLNR-RELATED"/>
    <property type="match status" value="1"/>
</dbReference>